<sequence length="210" mass="24840">MVNFRDYTSHSSKLKYLIIERNESSVQTKLLVQTPLTGWYAGPWTLLRISLHITNWTSECKLPSARSSQTWSLQAPYHHYTNITSALLSLGCHVVRGEICWGEIVVFEGEYCHIPGHWEWAEDTLGRSQEVLVAHTFMMQFISRFSPMIEIKIHYKHFVRRDAQRQIQFLHPLVNYLFHYETYIPLEACQLEVPFMRRSFPRLRNTHVLM</sequence>
<accession>A0ABS8SLE1</accession>
<reference evidence="1 2" key="1">
    <citation type="journal article" date="2021" name="BMC Genomics">
        <title>Datura genome reveals duplications of psychoactive alkaloid biosynthetic genes and high mutation rate following tissue culture.</title>
        <authorList>
            <person name="Rajewski A."/>
            <person name="Carter-House D."/>
            <person name="Stajich J."/>
            <person name="Litt A."/>
        </authorList>
    </citation>
    <scope>NUCLEOTIDE SEQUENCE [LARGE SCALE GENOMIC DNA]</scope>
    <source>
        <strain evidence="1">AR-01</strain>
    </source>
</reference>
<evidence type="ECO:0000313" key="1">
    <source>
        <dbReference type="EMBL" id="MCD7459580.1"/>
    </source>
</evidence>
<dbReference type="EMBL" id="JACEIK010000596">
    <property type="protein sequence ID" value="MCD7459580.1"/>
    <property type="molecule type" value="Genomic_DNA"/>
</dbReference>
<dbReference type="Proteomes" id="UP000823775">
    <property type="component" value="Unassembled WGS sequence"/>
</dbReference>
<organism evidence="1 2">
    <name type="scientific">Datura stramonium</name>
    <name type="common">Jimsonweed</name>
    <name type="synonym">Common thornapple</name>
    <dbReference type="NCBI Taxonomy" id="4076"/>
    <lineage>
        <taxon>Eukaryota</taxon>
        <taxon>Viridiplantae</taxon>
        <taxon>Streptophyta</taxon>
        <taxon>Embryophyta</taxon>
        <taxon>Tracheophyta</taxon>
        <taxon>Spermatophyta</taxon>
        <taxon>Magnoliopsida</taxon>
        <taxon>eudicotyledons</taxon>
        <taxon>Gunneridae</taxon>
        <taxon>Pentapetalae</taxon>
        <taxon>asterids</taxon>
        <taxon>lamiids</taxon>
        <taxon>Solanales</taxon>
        <taxon>Solanaceae</taxon>
        <taxon>Solanoideae</taxon>
        <taxon>Datureae</taxon>
        <taxon>Datura</taxon>
    </lineage>
</organism>
<name>A0ABS8SLE1_DATST</name>
<proteinExistence type="predicted"/>
<gene>
    <name evidence="1" type="ORF">HAX54_041349</name>
</gene>
<protein>
    <submittedName>
        <fullName evidence="1">Uncharacterized protein</fullName>
    </submittedName>
</protein>
<keyword evidence="2" id="KW-1185">Reference proteome</keyword>
<comment type="caution">
    <text evidence="1">The sequence shown here is derived from an EMBL/GenBank/DDBJ whole genome shotgun (WGS) entry which is preliminary data.</text>
</comment>
<evidence type="ECO:0000313" key="2">
    <source>
        <dbReference type="Proteomes" id="UP000823775"/>
    </source>
</evidence>